<accession>A0A0W0VA85</accession>
<dbReference type="AlphaFoldDB" id="A0A0W0VA85"/>
<dbReference type="Proteomes" id="UP000055035">
    <property type="component" value="Unassembled WGS sequence"/>
</dbReference>
<gene>
    <name evidence="2" type="ORF">Ljor_1080</name>
</gene>
<proteinExistence type="predicted"/>
<evidence type="ECO:0000313" key="3">
    <source>
        <dbReference type="Proteomes" id="UP000055035"/>
    </source>
</evidence>
<comment type="caution">
    <text evidence="2">The sequence shown here is derived from an EMBL/GenBank/DDBJ whole genome shotgun (WGS) entry which is preliminary data.</text>
</comment>
<reference evidence="2 3" key="1">
    <citation type="submission" date="2015-11" db="EMBL/GenBank/DDBJ databases">
        <title>Genomic analysis of 38 Legionella species identifies large and diverse effector repertoires.</title>
        <authorList>
            <person name="Burstein D."/>
            <person name="Amaro F."/>
            <person name="Zusman T."/>
            <person name="Lifshitz Z."/>
            <person name="Cohen O."/>
            <person name="Gilbert J.A."/>
            <person name="Pupko T."/>
            <person name="Shuman H.A."/>
            <person name="Segal G."/>
        </authorList>
    </citation>
    <scope>NUCLEOTIDE SEQUENCE [LARGE SCALE GENOMIC DNA]</scope>
    <source>
        <strain evidence="2 3">BL-540</strain>
    </source>
</reference>
<evidence type="ECO:0000313" key="2">
    <source>
        <dbReference type="EMBL" id="KTD16774.1"/>
    </source>
</evidence>
<dbReference type="EMBL" id="LNYJ01000011">
    <property type="protein sequence ID" value="KTD16774.1"/>
    <property type="molecule type" value="Genomic_DNA"/>
</dbReference>
<dbReference type="PATRIC" id="fig|456.5.peg.1149"/>
<organism evidence="2 3">
    <name type="scientific">Legionella jordanis</name>
    <dbReference type="NCBI Taxonomy" id="456"/>
    <lineage>
        <taxon>Bacteria</taxon>
        <taxon>Pseudomonadati</taxon>
        <taxon>Pseudomonadota</taxon>
        <taxon>Gammaproteobacteria</taxon>
        <taxon>Legionellales</taxon>
        <taxon>Legionellaceae</taxon>
        <taxon>Legionella</taxon>
    </lineage>
</organism>
<keyword evidence="3" id="KW-1185">Reference proteome</keyword>
<name>A0A0W0VA85_9GAMM</name>
<dbReference type="STRING" id="456.Ljor_1080"/>
<sequence length="273" mass="31133">MISSLIVLHCELDKTNKLSNVLKGFETKFLCFRPVTCVRQIFIFCNLSVEEQASLALLVQCISDKVSVCELSKGYQAYEFLLRWSVGLLNATQHHNDRFVLGKCRSLWTSFCEEKSNELKGHPFLKVMQQLMSDAHSIRSIIERNLSHLPPTTRIEQTEALCLEQRKLRERDENAGSIRFIYPFLAELASGPTEDTEKTIEKLSKKISSLQKELSAQNRNKTIEPNPESKKEKSALSMTQMAIAACWAKRQFKNKLQSHGQDEELAVNLGNPQ</sequence>
<feature type="compositionally biased region" description="Polar residues" evidence="1">
    <location>
        <begin position="211"/>
        <end position="220"/>
    </location>
</feature>
<evidence type="ECO:0000256" key="1">
    <source>
        <dbReference type="SAM" id="MobiDB-lite"/>
    </source>
</evidence>
<feature type="region of interest" description="Disordered" evidence="1">
    <location>
        <begin position="211"/>
        <end position="235"/>
    </location>
</feature>
<dbReference type="RefSeq" id="WP_058470606.1">
    <property type="nucleotide sequence ID" value="NZ_CAXYJA010000006.1"/>
</dbReference>
<protein>
    <submittedName>
        <fullName evidence="2">Uncharacterized protein</fullName>
    </submittedName>
</protein>